<keyword evidence="1" id="KW-0812">Transmembrane</keyword>
<feature type="non-terminal residue" evidence="2">
    <location>
        <position position="39"/>
    </location>
</feature>
<accession>A0A1Q8ZS41</accession>
<name>A0A1Q8ZS41_SYMMI</name>
<evidence type="ECO:0000313" key="3">
    <source>
        <dbReference type="Proteomes" id="UP000186817"/>
    </source>
</evidence>
<keyword evidence="1" id="KW-0472">Membrane</keyword>
<keyword evidence="3" id="KW-1185">Reference proteome</keyword>
<feature type="transmembrane region" description="Helical" evidence="1">
    <location>
        <begin position="12"/>
        <end position="34"/>
    </location>
</feature>
<gene>
    <name evidence="2" type="ORF">AK812_SmicGene48748</name>
</gene>
<dbReference type="EMBL" id="LSRX01008752">
    <property type="protein sequence ID" value="OLP44882.1"/>
    <property type="molecule type" value="Genomic_DNA"/>
</dbReference>
<protein>
    <submittedName>
        <fullName evidence="2">Uncharacterized protein</fullName>
    </submittedName>
</protein>
<keyword evidence="1" id="KW-1133">Transmembrane helix</keyword>
<sequence length="39" mass="4284">MICPLRPIAEDWYGLTFEGRAYFALVGVALVAAAGQREK</sequence>
<proteinExistence type="predicted"/>
<dbReference type="Proteomes" id="UP000186817">
    <property type="component" value="Unassembled WGS sequence"/>
</dbReference>
<reference evidence="2 3" key="1">
    <citation type="submission" date="2016-02" db="EMBL/GenBank/DDBJ databases">
        <title>Genome analysis of coral dinoflagellate symbionts highlights evolutionary adaptations to a symbiotic lifestyle.</title>
        <authorList>
            <person name="Aranda M."/>
            <person name="Li Y."/>
            <person name="Liew Y.J."/>
            <person name="Baumgarten S."/>
            <person name="Simakov O."/>
            <person name="Wilson M."/>
            <person name="Piel J."/>
            <person name="Ashoor H."/>
            <person name="Bougouffa S."/>
            <person name="Bajic V.B."/>
            <person name="Ryu T."/>
            <person name="Ravasi T."/>
            <person name="Bayer T."/>
            <person name="Micklem G."/>
            <person name="Kim H."/>
            <person name="Bhak J."/>
            <person name="Lajeunesse T.C."/>
            <person name="Voolstra C.R."/>
        </authorList>
    </citation>
    <scope>NUCLEOTIDE SEQUENCE [LARGE SCALE GENOMIC DNA]</scope>
    <source>
        <strain evidence="2 3">CCMP2467</strain>
    </source>
</reference>
<organism evidence="2 3">
    <name type="scientific">Symbiodinium microadriaticum</name>
    <name type="common">Dinoflagellate</name>
    <name type="synonym">Zooxanthella microadriatica</name>
    <dbReference type="NCBI Taxonomy" id="2951"/>
    <lineage>
        <taxon>Eukaryota</taxon>
        <taxon>Sar</taxon>
        <taxon>Alveolata</taxon>
        <taxon>Dinophyceae</taxon>
        <taxon>Suessiales</taxon>
        <taxon>Symbiodiniaceae</taxon>
        <taxon>Symbiodinium</taxon>
    </lineage>
</organism>
<evidence type="ECO:0000256" key="1">
    <source>
        <dbReference type="SAM" id="Phobius"/>
    </source>
</evidence>
<comment type="caution">
    <text evidence="2">The sequence shown here is derived from an EMBL/GenBank/DDBJ whole genome shotgun (WGS) entry which is preliminary data.</text>
</comment>
<dbReference type="AlphaFoldDB" id="A0A1Q8ZS41"/>
<evidence type="ECO:0000313" key="2">
    <source>
        <dbReference type="EMBL" id="OLP44882.1"/>
    </source>
</evidence>